<dbReference type="Pfam" id="PF01239">
    <property type="entry name" value="PPTA"/>
    <property type="match status" value="3"/>
</dbReference>
<keyword evidence="2" id="KW-0637">Prenyltransferase</keyword>
<dbReference type="GO" id="GO:0008318">
    <property type="term" value="F:protein prenyltransferase activity"/>
    <property type="evidence" value="ECO:0007669"/>
    <property type="project" value="InterPro"/>
</dbReference>
<dbReference type="InParanoid" id="B9S7L2"/>
<accession>B9S7L2</accession>
<evidence type="ECO:0000256" key="2">
    <source>
        <dbReference type="ARBA" id="ARBA00022602"/>
    </source>
</evidence>
<dbReference type="GO" id="GO:0005953">
    <property type="term" value="C:CAAX-protein geranylgeranyltransferase complex"/>
    <property type="evidence" value="ECO:0000318"/>
    <property type="project" value="GO_Central"/>
</dbReference>
<dbReference type="PANTHER" id="PTHR11129:SF10">
    <property type="entry name" value="PROTEIN PRENYLYLTRANSFERASE SUPERFAMILY PROTEIN"/>
    <property type="match status" value="1"/>
</dbReference>
<dbReference type="eggNOG" id="KOG0529">
    <property type="taxonomic scope" value="Eukaryota"/>
</dbReference>
<keyword evidence="6" id="KW-1185">Reference proteome</keyword>
<proteinExistence type="inferred from homology"/>
<reference evidence="6" key="1">
    <citation type="journal article" date="2010" name="Nat. Biotechnol.">
        <title>Draft genome sequence of the oilseed species Ricinus communis.</title>
        <authorList>
            <person name="Chan A.P."/>
            <person name="Crabtree J."/>
            <person name="Zhao Q."/>
            <person name="Lorenzi H."/>
            <person name="Orvis J."/>
            <person name="Puiu D."/>
            <person name="Melake-Berhan A."/>
            <person name="Jones K.M."/>
            <person name="Redman J."/>
            <person name="Chen G."/>
            <person name="Cahoon E.B."/>
            <person name="Gedil M."/>
            <person name="Stanke M."/>
            <person name="Haas B.J."/>
            <person name="Wortman J.R."/>
            <person name="Fraser-Liggett C.M."/>
            <person name="Ravel J."/>
            <person name="Rabinowicz P.D."/>
        </authorList>
    </citation>
    <scope>NUCLEOTIDE SEQUENCE [LARGE SCALE GENOMIC DNA]</scope>
    <source>
        <strain evidence="6">cv. Hale</strain>
    </source>
</reference>
<dbReference type="PANTHER" id="PTHR11129">
    <property type="entry name" value="PROTEIN FARNESYLTRANSFERASE ALPHA SUBUNIT/RAB GERANYLGERANYL TRANSFERASE ALPHA SUBUNIT"/>
    <property type="match status" value="1"/>
</dbReference>
<dbReference type="GO" id="GO:0005737">
    <property type="term" value="C:cytoplasm"/>
    <property type="evidence" value="ECO:0000318"/>
    <property type="project" value="GO_Central"/>
</dbReference>
<dbReference type="AlphaFoldDB" id="B9S7L2"/>
<evidence type="ECO:0000313" key="5">
    <source>
        <dbReference type="EMBL" id="EEF40385.1"/>
    </source>
</evidence>
<comment type="similarity">
    <text evidence="1">Belongs to the protein prenyltransferase subunit alpha family.</text>
</comment>
<dbReference type="STRING" id="3988.B9S7L2"/>
<dbReference type="SUPFAM" id="SSF48439">
    <property type="entry name" value="Protein prenylyltransferase"/>
    <property type="match status" value="1"/>
</dbReference>
<name>B9S7L2_RICCO</name>
<evidence type="ECO:0000313" key="6">
    <source>
        <dbReference type="Proteomes" id="UP000008311"/>
    </source>
</evidence>
<dbReference type="OMA" id="CWIKHFA"/>
<dbReference type="Gene3D" id="1.25.40.120">
    <property type="entry name" value="Protein prenylyltransferase"/>
    <property type="match status" value="1"/>
</dbReference>
<keyword evidence="4" id="KW-0677">Repeat</keyword>
<dbReference type="GO" id="GO:0005965">
    <property type="term" value="C:protein farnesyltransferase complex"/>
    <property type="evidence" value="ECO:0000318"/>
    <property type="project" value="GO_Central"/>
</dbReference>
<dbReference type="PROSITE" id="PS51147">
    <property type="entry name" value="PFTA"/>
    <property type="match status" value="2"/>
</dbReference>
<dbReference type="FunCoup" id="B9S7L2">
    <property type="interactions" value="772"/>
</dbReference>
<evidence type="ECO:0000256" key="3">
    <source>
        <dbReference type="ARBA" id="ARBA00022679"/>
    </source>
</evidence>
<gene>
    <name evidence="5" type="ORF">RCOM_0609430</name>
</gene>
<dbReference type="Proteomes" id="UP000008311">
    <property type="component" value="Unassembled WGS sequence"/>
</dbReference>
<evidence type="ECO:0000256" key="4">
    <source>
        <dbReference type="ARBA" id="ARBA00022737"/>
    </source>
</evidence>
<evidence type="ECO:0000256" key="1">
    <source>
        <dbReference type="ARBA" id="ARBA00006734"/>
    </source>
</evidence>
<dbReference type="InterPro" id="IPR002088">
    <property type="entry name" value="Prenyl_trans_a"/>
</dbReference>
<dbReference type="KEGG" id="rcu:8258629"/>
<dbReference type="EMBL" id="EQ973886">
    <property type="protein sequence ID" value="EEF40385.1"/>
    <property type="molecule type" value="Genomic_DNA"/>
</dbReference>
<dbReference type="OrthoDB" id="814860at2759"/>
<protein>
    <submittedName>
        <fullName evidence="5">Protein farnesyltransferase alpha subunit, putative</fullName>
    </submittedName>
</protein>
<dbReference type="GO" id="GO:0007323">
    <property type="term" value="P:peptide pheromone maturation"/>
    <property type="evidence" value="ECO:0000318"/>
    <property type="project" value="GO_Central"/>
</dbReference>
<keyword evidence="3" id="KW-0808">Transferase</keyword>
<organism evidence="5 6">
    <name type="scientific">Ricinus communis</name>
    <name type="common">Castor bean</name>
    <dbReference type="NCBI Taxonomy" id="3988"/>
    <lineage>
        <taxon>Eukaryota</taxon>
        <taxon>Viridiplantae</taxon>
        <taxon>Streptophyta</taxon>
        <taxon>Embryophyta</taxon>
        <taxon>Tracheophyta</taxon>
        <taxon>Spermatophyta</taxon>
        <taxon>Magnoliopsida</taxon>
        <taxon>eudicotyledons</taxon>
        <taxon>Gunneridae</taxon>
        <taxon>Pentapetalae</taxon>
        <taxon>rosids</taxon>
        <taxon>fabids</taxon>
        <taxon>Malpighiales</taxon>
        <taxon>Euphorbiaceae</taxon>
        <taxon>Acalyphoideae</taxon>
        <taxon>Acalypheae</taxon>
        <taxon>Ricinus</taxon>
    </lineage>
</organism>
<sequence length="431" mass="49994">MSENESVGNGKGGIGLLNQFELILDSDPLIDEVGFIHPSQFTALSSELQAKDAILSSKIDKVNVLDHESTSFWNRDHKLGISMHVILPLYTAAKDAFMNAIKGFKRVENLSLEDDSCGFSSLESEVMKHSKALLLLSCDFGTAWNSRKLILSKKQYMPMFIEELLLSALVLSYSPKSEQSWCHRRWVIKMISGKCSTLQEILGKESELVEKIAERSKMNYRAWNHRCWLVGYMTREQVLLELKKSRYWAGLHVADSSCFHYRMRLMLRILEQFCCKQDDESSDHDVEICQMWQEELQWNEELIELYVGREALWLYRRFLSLCWIRHFISDIIHHSEHKSRVVANINEFLDHELCLVNSWSTIPDDDYEDFQAQAVHSATYILWLMKQIPESQGIELKKKLNAGNWKTMLNVACAERSSLWDSLATYLETSN</sequence>